<feature type="region of interest" description="Disordered" evidence="1">
    <location>
        <begin position="83"/>
        <end position="117"/>
    </location>
</feature>
<evidence type="ECO:0000256" key="1">
    <source>
        <dbReference type="SAM" id="MobiDB-lite"/>
    </source>
</evidence>
<dbReference type="AlphaFoldDB" id="A0A381PLC7"/>
<name>A0A381PLC7_9ZZZZ</name>
<organism evidence="2">
    <name type="scientific">marine metagenome</name>
    <dbReference type="NCBI Taxonomy" id="408172"/>
    <lineage>
        <taxon>unclassified sequences</taxon>
        <taxon>metagenomes</taxon>
        <taxon>ecological metagenomes</taxon>
    </lineage>
</organism>
<gene>
    <name evidence="2" type="ORF">METZ01_LOCUS20686</name>
</gene>
<accession>A0A381PLC7</accession>
<sequence length="117" mass="12381">MEAAGVPTICLTAAHSITASVNPPRAAFVDLPLGNTAGRPNDPEFQRDLLRRAFAAAESMDAPGTIADLGVTWDADGSWKRFATSTGLGSGDGDDDRRQRLDTPQYQYESDRLAAGG</sequence>
<proteinExistence type="predicted"/>
<reference evidence="2" key="1">
    <citation type="submission" date="2018-05" db="EMBL/GenBank/DDBJ databases">
        <authorList>
            <person name="Lanie J.A."/>
            <person name="Ng W.-L."/>
            <person name="Kazmierczak K.M."/>
            <person name="Andrzejewski T.M."/>
            <person name="Davidsen T.M."/>
            <person name="Wayne K.J."/>
            <person name="Tettelin H."/>
            <person name="Glass J.I."/>
            <person name="Rusch D."/>
            <person name="Podicherti R."/>
            <person name="Tsui H.-C.T."/>
            <person name="Winkler M.E."/>
        </authorList>
    </citation>
    <scope>NUCLEOTIDE SEQUENCE</scope>
</reference>
<dbReference type="EMBL" id="UINC01001022">
    <property type="protein sequence ID" value="SUZ67832.1"/>
    <property type="molecule type" value="Genomic_DNA"/>
</dbReference>
<protein>
    <submittedName>
        <fullName evidence="2">Uncharacterized protein</fullName>
    </submittedName>
</protein>
<evidence type="ECO:0000313" key="2">
    <source>
        <dbReference type="EMBL" id="SUZ67832.1"/>
    </source>
</evidence>